<evidence type="ECO:0000256" key="1">
    <source>
        <dbReference type="ARBA" id="ARBA00004323"/>
    </source>
</evidence>
<keyword evidence="7" id="KW-0325">Glycoprotein</keyword>
<dbReference type="GO" id="GO:0016051">
    <property type="term" value="P:carbohydrate biosynthetic process"/>
    <property type="evidence" value="ECO:0007669"/>
    <property type="project" value="InterPro"/>
</dbReference>
<protein>
    <recommendedName>
        <fullName evidence="10">Sulfotransferase family protein</fullName>
    </recommendedName>
</protein>
<proteinExistence type="predicted"/>
<organism evidence="8 9">
    <name type="scientific">Rhodobium orientis</name>
    <dbReference type="NCBI Taxonomy" id="34017"/>
    <lineage>
        <taxon>Bacteria</taxon>
        <taxon>Pseudomonadati</taxon>
        <taxon>Pseudomonadota</taxon>
        <taxon>Alphaproteobacteria</taxon>
        <taxon>Hyphomicrobiales</taxon>
        <taxon>Rhodobiaceae</taxon>
        <taxon>Rhodobium</taxon>
    </lineage>
</organism>
<evidence type="ECO:0000256" key="3">
    <source>
        <dbReference type="ARBA" id="ARBA00022692"/>
    </source>
</evidence>
<reference evidence="8 9" key="1">
    <citation type="submission" date="2017-07" db="EMBL/GenBank/DDBJ databases">
        <title>Draft Genome Sequences of Select Purple Nonsulfur Bacteria.</title>
        <authorList>
            <person name="Lasarre B."/>
            <person name="Mckinlay J.B."/>
        </authorList>
    </citation>
    <scope>NUCLEOTIDE SEQUENCE [LARGE SCALE GENOMIC DNA]</scope>
    <source>
        <strain evidence="8 9">DSM 11290</strain>
    </source>
</reference>
<dbReference type="InterPro" id="IPR027417">
    <property type="entry name" value="P-loop_NTPase"/>
</dbReference>
<evidence type="ECO:0000256" key="7">
    <source>
        <dbReference type="ARBA" id="ARBA00023180"/>
    </source>
</evidence>
<keyword evidence="9" id="KW-1185">Reference proteome</keyword>
<sequence>MGATPFRAFAFSPFRLNRRRPSASILAIQSAACSGATSLASFFGNLRERFRGPPPAAKAEHFVVIPDLKIAFGRVPKAANSSIKAALARHVSHDPDGPVKPTRDQFWAECTNGRTSMMTPAEAARLAGYLIFTFTRNPFDRLVSCYNNKIVVSKELPASFARLGFDKDMSFDAFAAKVATIDDGHADIHFQSQAAMLAHDGDIVPGFIGRFENLADDWHDLDAALAAHCGIRLGRLEKRNYRRGGADDLAGYYRSNETVALVRQRYADDFRLFYPDAGAPGGA</sequence>
<evidence type="ECO:0000313" key="8">
    <source>
        <dbReference type="EMBL" id="RAI29113.1"/>
    </source>
</evidence>
<dbReference type="AlphaFoldDB" id="A0A327JUG8"/>
<evidence type="ECO:0000256" key="2">
    <source>
        <dbReference type="ARBA" id="ARBA00022679"/>
    </source>
</evidence>
<comment type="caution">
    <text evidence="8">The sequence shown here is derived from an EMBL/GenBank/DDBJ whole genome shotgun (WGS) entry which is preliminary data.</text>
</comment>
<accession>A0A327JUG8</accession>
<keyword evidence="6" id="KW-0472">Membrane</keyword>
<evidence type="ECO:0008006" key="10">
    <source>
        <dbReference type="Google" id="ProtNLM"/>
    </source>
</evidence>
<keyword evidence="5" id="KW-0333">Golgi apparatus</keyword>
<dbReference type="SUPFAM" id="SSF52540">
    <property type="entry name" value="P-loop containing nucleoside triphosphate hydrolases"/>
    <property type="match status" value="1"/>
</dbReference>
<dbReference type="OrthoDB" id="1407035at2"/>
<evidence type="ECO:0000313" key="9">
    <source>
        <dbReference type="Proteomes" id="UP000249299"/>
    </source>
</evidence>
<evidence type="ECO:0000256" key="4">
    <source>
        <dbReference type="ARBA" id="ARBA00022989"/>
    </source>
</evidence>
<keyword evidence="4" id="KW-1133">Transmembrane helix</keyword>
<gene>
    <name evidence="8" type="ORF">CH339_03860</name>
</gene>
<keyword evidence="2" id="KW-0808">Transferase</keyword>
<name>A0A327JUG8_9HYPH</name>
<keyword evidence="3" id="KW-0812">Transmembrane</keyword>
<dbReference type="Pfam" id="PF03567">
    <property type="entry name" value="Sulfotransfer_2"/>
    <property type="match status" value="1"/>
</dbReference>
<dbReference type="GO" id="GO:0016020">
    <property type="term" value="C:membrane"/>
    <property type="evidence" value="ECO:0007669"/>
    <property type="project" value="InterPro"/>
</dbReference>
<evidence type="ECO:0000256" key="6">
    <source>
        <dbReference type="ARBA" id="ARBA00023136"/>
    </source>
</evidence>
<dbReference type="PANTHER" id="PTHR12137:SF54">
    <property type="entry name" value="CARBOHYDRATE SULFOTRANSFERASE"/>
    <property type="match status" value="1"/>
</dbReference>
<dbReference type="EMBL" id="NPEV01000005">
    <property type="protein sequence ID" value="RAI29113.1"/>
    <property type="molecule type" value="Genomic_DNA"/>
</dbReference>
<dbReference type="PANTHER" id="PTHR12137">
    <property type="entry name" value="CARBOHYDRATE SULFOTRANSFERASE"/>
    <property type="match status" value="1"/>
</dbReference>
<dbReference type="Proteomes" id="UP000249299">
    <property type="component" value="Unassembled WGS sequence"/>
</dbReference>
<dbReference type="InterPro" id="IPR018011">
    <property type="entry name" value="Carb_sulfotrans_8-10"/>
</dbReference>
<dbReference type="GO" id="GO:0008146">
    <property type="term" value="F:sulfotransferase activity"/>
    <property type="evidence" value="ECO:0007669"/>
    <property type="project" value="InterPro"/>
</dbReference>
<evidence type="ECO:0000256" key="5">
    <source>
        <dbReference type="ARBA" id="ARBA00023034"/>
    </source>
</evidence>
<dbReference type="InterPro" id="IPR005331">
    <property type="entry name" value="Sulfotransferase"/>
</dbReference>
<comment type="subcellular location">
    <subcellularLocation>
        <location evidence="1">Golgi apparatus membrane</location>
        <topology evidence="1">Single-pass type II membrane protein</topology>
    </subcellularLocation>
</comment>